<dbReference type="Proteomes" id="UP000027982">
    <property type="component" value="Chromosome"/>
</dbReference>
<accession>A0A068NT31</accession>
<name>A0A068NT31_FIMGI</name>
<protein>
    <submittedName>
        <fullName evidence="2">Uncharacterized protein</fullName>
    </submittedName>
</protein>
<dbReference type="AlphaFoldDB" id="A0A068NT31"/>
<keyword evidence="1" id="KW-0812">Transmembrane</keyword>
<evidence type="ECO:0000313" key="3">
    <source>
        <dbReference type="Proteomes" id="UP000027982"/>
    </source>
</evidence>
<dbReference type="STRING" id="661478.OP10G_3330"/>
<dbReference type="EMBL" id="CP007139">
    <property type="protein sequence ID" value="AIE86698.1"/>
    <property type="molecule type" value="Genomic_DNA"/>
</dbReference>
<dbReference type="RefSeq" id="WP_025229363.1">
    <property type="nucleotide sequence ID" value="NZ_CP007139.1"/>
</dbReference>
<organism evidence="2 3">
    <name type="scientific">Fimbriimonas ginsengisoli Gsoil 348</name>
    <dbReference type="NCBI Taxonomy" id="661478"/>
    <lineage>
        <taxon>Bacteria</taxon>
        <taxon>Bacillati</taxon>
        <taxon>Armatimonadota</taxon>
        <taxon>Fimbriimonadia</taxon>
        <taxon>Fimbriimonadales</taxon>
        <taxon>Fimbriimonadaceae</taxon>
        <taxon>Fimbriimonas</taxon>
    </lineage>
</organism>
<proteinExistence type="predicted"/>
<dbReference type="HOGENOM" id="CLU_1832195_0_0_0"/>
<keyword evidence="3" id="KW-1185">Reference proteome</keyword>
<evidence type="ECO:0000313" key="2">
    <source>
        <dbReference type="EMBL" id="AIE86698.1"/>
    </source>
</evidence>
<evidence type="ECO:0000256" key="1">
    <source>
        <dbReference type="SAM" id="Phobius"/>
    </source>
</evidence>
<dbReference type="KEGG" id="fgi:OP10G_3330"/>
<feature type="transmembrane region" description="Helical" evidence="1">
    <location>
        <begin position="91"/>
        <end position="117"/>
    </location>
</feature>
<keyword evidence="1" id="KW-1133">Transmembrane helix</keyword>
<keyword evidence="1" id="KW-0472">Membrane</keyword>
<reference evidence="2 3" key="1">
    <citation type="journal article" date="2014" name="PLoS ONE">
        <title>The first complete genome sequence of the class fimbriimonadia in the phylum armatimonadetes.</title>
        <authorList>
            <person name="Hu Z.Y."/>
            <person name="Wang Y.Z."/>
            <person name="Im W.T."/>
            <person name="Wang S.Y."/>
            <person name="Zhao G.P."/>
            <person name="Zheng H.J."/>
            <person name="Quan Z.X."/>
        </authorList>
    </citation>
    <scope>NUCLEOTIDE SEQUENCE [LARGE SCALE GENOMIC DNA]</scope>
    <source>
        <strain evidence="2">Gsoil 348</strain>
    </source>
</reference>
<sequence length="140" mass="15629">MANEPMTWDSSGKLVPLTADEIQRQQADAHELWVESGNANAKMTEVIPISWDTGAWMILKDLGELGMEAVTSVWSDTKPRVYVPSVGMTGLSFLILALGFLLGLIFFPLSFLALNIGRRGYDWSLRRAVRREEAKKIFLG</sequence>
<gene>
    <name evidence="2" type="ORF">OP10G_3330</name>
</gene>